<dbReference type="InterPro" id="IPR008040">
    <property type="entry name" value="Hydant_A_N"/>
</dbReference>
<dbReference type="Pfam" id="PF19278">
    <property type="entry name" value="Hydant_A_C"/>
    <property type="match status" value="1"/>
</dbReference>
<dbReference type="PANTHER" id="PTHR11365">
    <property type="entry name" value="5-OXOPROLINASE RELATED"/>
    <property type="match status" value="1"/>
</dbReference>
<keyword evidence="5" id="KW-1185">Reference proteome</keyword>
<dbReference type="InterPro" id="IPR045079">
    <property type="entry name" value="Oxoprolinase-like"/>
</dbReference>
<feature type="domain" description="Hydantoinase A/oxoprolinase" evidence="1">
    <location>
        <begin position="211"/>
        <end position="495"/>
    </location>
</feature>
<organism evidence="4 5">
    <name type="scientific">Mycolicibacterium frederiksbergense</name>
    <dbReference type="NCBI Taxonomy" id="117567"/>
    <lineage>
        <taxon>Bacteria</taxon>
        <taxon>Bacillati</taxon>
        <taxon>Actinomycetota</taxon>
        <taxon>Actinomycetes</taxon>
        <taxon>Mycobacteriales</taxon>
        <taxon>Mycobacteriaceae</taxon>
        <taxon>Mycolicibacterium</taxon>
    </lineage>
</organism>
<feature type="domain" description="Hydantoinase/oxoprolinase N-terminal" evidence="2">
    <location>
        <begin position="15"/>
        <end position="189"/>
    </location>
</feature>
<dbReference type="InterPro" id="IPR002821">
    <property type="entry name" value="Hydantoinase_A"/>
</dbReference>
<evidence type="ECO:0000259" key="3">
    <source>
        <dbReference type="Pfam" id="PF19278"/>
    </source>
</evidence>
<keyword evidence="4" id="KW-0378">Hydrolase</keyword>
<dbReference type="Pfam" id="PF01968">
    <property type="entry name" value="Hydantoinase_A"/>
    <property type="match status" value="1"/>
</dbReference>
<dbReference type="EC" id="3.5.2.14" evidence="4"/>
<accession>A0ABT6KV53</accession>
<dbReference type="EMBL" id="JARXVE010000001">
    <property type="protein sequence ID" value="MDH6193760.1"/>
    <property type="molecule type" value="Genomic_DNA"/>
</dbReference>
<evidence type="ECO:0000313" key="5">
    <source>
        <dbReference type="Proteomes" id="UP001160130"/>
    </source>
</evidence>
<evidence type="ECO:0000259" key="2">
    <source>
        <dbReference type="Pfam" id="PF05378"/>
    </source>
</evidence>
<dbReference type="InterPro" id="IPR049517">
    <property type="entry name" value="ACX-like_C"/>
</dbReference>
<evidence type="ECO:0000259" key="1">
    <source>
        <dbReference type="Pfam" id="PF01968"/>
    </source>
</evidence>
<comment type="caution">
    <text evidence="4">The sequence shown here is derived from an EMBL/GenBank/DDBJ whole genome shotgun (WGS) entry which is preliminary data.</text>
</comment>
<feature type="domain" description="Acetophenone carboxylase-like C-terminal" evidence="3">
    <location>
        <begin position="522"/>
        <end position="671"/>
    </location>
</feature>
<protein>
    <submittedName>
        <fullName evidence="4">N-methylhydantoinase A</fullName>
        <ecNumber evidence="4">3.5.2.14</ecNumber>
    </submittedName>
</protein>
<sequence>MRKDDTMTDSFGWTISIDAGGTFTDAVGRSSRGDIKVAKVASTPDDPSRGLTNAVAALAEDGVDLGSVKLVCHGTTVATNAMLTNSMGSVLLITTEGFRDVLAYRTGSRPQVYSLTPTQPTELVPRERRLEVAERVAADGEVLVELTDDEITRVVEQVLEHQPQAIAVSLLFSYVNPDHENRIGERLRAALPGVPISLSSDVIREFREYPRTATTALNAALRPVVSNYLASATAGLAATGVNSPLQVMQSNGGCVPAQRAAEQAHRLLLSGPAGGVAGLLRSAREHGLRDVISLDMGGTSVDICLVRDGRAPYATAQVINDHTVLAPTVDIQTIGAGGGSVAWVDRTGRLRVGPRSAKAVPGPACYLRGGTEPTLTDAHVVLGSLGTEQLAGGLTLDREAARTAMATIAEPLGMSIEQAAESVVAIAMAHMTRGVRKVSVERGLDPRQFTLFPFGGAGPLHAGLLLRHLGLHSVVVPLRPGLFSADGLLAAGIRVDDAQTVLRVGTEEVLATIAQWVSERGEVLRSQILADGAQPDSARTQVVVDCRYLGQGYEIPVTIDDDQIGELDVLVKLFHAAHEELYGHASADEPVEIVTVRLAGTGDLADVTTPAVAVSTGSADRAELGRRIVHVPGEGPRDTPVFDRDRLAPGDRVDGPAVIAQMDSTTLLLADQIAEVAANLDLVITEGTPR</sequence>
<proteinExistence type="predicted"/>
<dbReference type="PANTHER" id="PTHR11365:SF23">
    <property type="entry name" value="HYPOTHETICAL 5-OXOPROLINASE (EUROFUNG)-RELATED"/>
    <property type="match status" value="1"/>
</dbReference>
<gene>
    <name evidence="4" type="ORF">M2272_000381</name>
</gene>
<name>A0ABT6KV53_9MYCO</name>
<dbReference type="GO" id="GO:0047423">
    <property type="term" value="F:N-methylhydantoinase (ATP-hydrolyzing) activity"/>
    <property type="evidence" value="ECO:0007669"/>
    <property type="project" value="UniProtKB-EC"/>
</dbReference>
<evidence type="ECO:0000313" key="4">
    <source>
        <dbReference type="EMBL" id="MDH6193760.1"/>
    </source>
</evidence>
<reference evidence="4 5" key="1">
    <citation type="submission" date="2023-04" db="EMBL/GenBank/DDBJ databases">
        <title>Forest soil microbial communities from Buena Vista Peninsula, Colon Province, Panama.</title>
        <authorList>
            <person name="Bouskill N."/>
        </authorList>
    </citation>
    <scope>NUCLEOTIDE SEQUENCE [LARGE SCALE GENOMIC DNA]</scope>
    <source>
        <strain evidence="4 5">AC80</strain>
    </source>
</reference>
<dbReference type="Pfam" id="PF05378">
    <property type="entry name" value="Hydant_A_N"/>
    <property type="match status" value="1"/>
</dbReference>
<dbReference type="Proteomes" id="UP001160130">
    <property type="component" value="Unassembled WGS sequence"/>
</dbReference>